<dbReference type="InterPro" id="IPR016160">
    <property type="entry name" value="Ald_DH_CS_CYS"/>
</dbReference>
<evidence type="ECO:0000256" key="7">
    <source>
        <dbReference type="RuleBase" id="RU003345"/>
    </source>
</evidence>
<feature type="active site" evidence="5">
    <location>
        <position position="243"/>
    </location>
</feature>
<evidence type="ECO:0000256" key="6">
    <source>
        <dbReference type="PROSITE-ProRule" id="PRU10007"/>
    </source>
</evidence>
<accession>A0A0A2GSH1</accession>
<keyword evidence="3" id="KW-0520">NAD</keyword>
<evidence type="ECO:0000259" key="8">
    <source>
        <dbReference type="Pfam" id="PF00171"/>
    </source>
</evidence>
<protein>
    <recommendedName>
        <fullName evidence="4">Aldehyde dehydrogenase</fullName>
    </recommendedName>
</protein>
<evidence type="ECO:0000256" key="4">
    <source>
        <dbReference type="PIRNR" id="PIRNR036492"/>
    </source>
</evidence>
<evidence type="ECO:0000256" key="5">
    <source>
        <dbReference type="PIRSR" id="PIRSR036492-1"/>
    </source>
</evidence>
<evidence type="ECO:0000256" key="3">
    <source>
        <dbReference type="ARBA" id="ARBA00023027"/>
    </source>
</evidence>
<dbReference type="KEGG" id="ddo:I597_2655"/>
<dbReference type="InterPro" id="IPR016163">
    <property type="entry name" value="Ald_DH_C"/>
</dbReference>
<dbReference type="FunFam" id="3.40.309.10:FF:000003">
    <property type="entry name" value="Aldehyde dehydrogenase"/>
    <property type="match status" value="1"/>
</dbReference>
<dbReference type="GO" id="GO:0004029">
    <property type="term" value="F:aldehyde dehydrogenase (NAD+) activity"/>
    <property type="evidence" value="ECO:0007669"/>
    <property type="project" value="TreeGrafter"/>
</dbReference>
<dbReference type="PANTHER" id="PTHR43570:SF16">
    <property type="entry name" value="ALDEHYDE DEHYDROGENASE TYPE III, ISOFORM Q"/>
    <property type="match status" value="1"/>
</dbReference>
<keyword evidence="2 4" id="KW-0560">Oxidoreductase</keyword>
<dbReference type="AlphaFoldDB" id="A0A0A2GSH1"/>
<dbReference type="Gene3D" id="3.40.309.10">
    <property type="entry name" value="Aldehyde Dehydrogenase, Chain A, domain 2"/>
    <property type="match status" value="1"/>
</dbReference>
<evidence type="ECO:0000313" key="10">
    <source>
        <dbReference type="Proteomes" id="UP000030140"/>
    </source>
</evidence>
<dbReference type="PIRSF" id="PIRSF036492">
    <property type="entry name" value="ALDH"/>
    <property type="match status" value="1"/>
</dbReference>
<dbReference type="PROSITE" id="PS00687">
    <property type="entry name" value="ALDEHYDE_DEHYDR_GLU"/>
    <property type="match status" value="1"/>
</dbReference>
<organism evidence="9 10">
    <name type="scientific">Dokdonia donghaensis DSW-1</name>
    <dbReference type="NCBI Taxonomy" id="1300343"/>
    <lineage>
        <taxon>Bacteria</taxon>
        <taxon>Pseudomonadati</taxon>
        <taxon>Bacteroidota</taxon>
        <taxon>Flavobacteriia</taxon>
        <taxon>Flavobacteriales</taxon>
        <taxon>Flavobacteriaceae</taxon>
        <taxon>Dokdonia</taxon>
    </lineage>
</organism>
<dbReference type="GO" id="GO:0006081">
    <property type="term" value="P:aldehyde metabolic process"/>
    <property type="evidence" value="ECO:0007669"/>
    <property type="project" value="InterPro"/>
</dbReference>
<dbReference type="OrthoDB" id="9762913at2"/>
<dbReference type="EMBL" id="JSAQ01000001">
    <property type="protein sequence ID" value="KGO06152.1"/>
    <property type="molecule type" value="Genomic_DNA"/>
</dbReference>
<evidence type="ECO:0000313" key="9">
    <source>
        <dbReference type="EMBL" id="KGO06152.1"/>
    </source>
</evidence>
<dbReference type="PROSITE" id="PS00070">
    <property type="entry name" value="ALDEHYDE_DEHYDR_CYS"/>
    <property type="match status" value="1"/>
</dbReference>
<gene>
    <name evidence="9" type="ORF">NV36_04410</name>
</gene>
<name>A0A0A2GSH1_9FLAO</name>
<dbReference type="PANTHER" id="PTHR43570">
    <property type="entry name" value="ALDEHYDE DEHYDROGENASE"/>
    <property type="match status" value="1"/>
</dbReference>
<dbReference type="CDD" id="cd07136">
    <property type="entry name" value="ALDH_YwdH-P39616"/>
    <property type="match status" value="1"/>
</dbReference>
<dbReference type="FunFam" id="3.40.605.10:FF:000004">
    <property type="entry name" value="Aldehyde dehydrogenase"/>
    <property type="match status" value="1"/>
</dbReference>
<dbReference type="Pfam" id="PF00171">
    <property type="entry name" value="Aldedh"/>
    <property type="match status" value="1"/>
</dbReference>
<dbReference type="Gene3D" id="3.40.605.10">
    <property type="entry name" value="Aldehyde Dehydrogenase, Chain A, domain 1"/>
    <property type="match status" value="1"/>
</dbReference>
<reference evidence="9 10" key="1">
    <citation type="submission" date="2014-10" db="EMBL/GenBank/DDBJ databases">
        <title>Draft genome sequence of the proteorhodopsin-containing marine bacterium Dokdonia donghaensis.</title>
        <authorList>
            <person name="Gomez-Consarnau L."/>
            <person name="Gonzalez J.M."/>
            <person name="Riedel T."/>
            <person name="Jaenicke S."/>
            <person name="Wagner-Doebler I."/>
            <person name="Fuhrman J.A."/>
        </authorList>
    </citation>
    <scope>NUCLEOTIDE SEQUENCE [LARGE SCALE GENOMIC DNA]</scope>
    <source>
        <strain evidence="9 10">DSW-1</strain>
    </source>
</reference>
<dbReference type="Proteomes" id="UP000030140">
    <property type="component" value="Unassembled WGS sequence"/>
</dbReference>
<evidence type="ECO:0000256" key="2">
    <source>
        <dbReference type="ARBA" id="ARBA00023002"/>
    </source>
</evidence>
<comment type="similarity">
    <text evidence="1 4 7">Belongs to the aldehyde dehydrogenase family.</text>
</comment>
<dbReference type="PATRIC" id="fig|1300343.5.peg.2698"/>
<dbReference type="GO" id="GO:0005737">
    <property type="term" value="C:cytoplasm"/>
    <property type="evidence" value="ECO:0007669"/>
    <property type="project" value="TreeGrafter"/>
</dbReference>
<keyword evidence="10" id="KW-1185">Reference proteome</keyword>
<dbReference type="RefSeq" id="WP_035325169.1">
    <property type="nucleotide sequence ID" value="NZ_CP015125.1"/>
</dbReference>
<dbReference type="InterPro" id="IPR012394">
    <property type="entry name" value="Aldehyde_DH_NAD(P)"/>
</dbReference>
<dbReference type="InterPro" id="IPR016162">
    <property type="entry name" value="Ald_DH_N"/>
</dbReference>
<dbReference type="InterPro" id="IPR029510">
    <property type="entry name" value="Ald_DH_CS_GLU"/>
</dbReference>
<dbReference type="InterPro" id="IPR015590">
    <property type="entry name" value="Aldehyde_DH_dom"/>
</dbReference>
<dbReference type="SUPFAM" id="SSF53720">
    <property type="entry name" value="ALDH-like"/>
    <property type="match status" value="1"/>
</dbReference>
<feature type="domain" description="Aldehyde dehydrogenase" evidence="8">
    <location>
        <begin position="14"/>
        <end position="427"/>
    </location>
</feature>
<dbReference type="InterPro" id="IPR016161">
    <property type="entry name" value="Ald_DH/histidinol_DH"/>
</dbReference>
<evidence type="ECO:0000256" key="1">
    <source>
        <dbReference type="ARBA" id="ARBA00009986"/>
    </source>
</evidence>
<sequence>MKIPSILENQRAFFATGQTKDIAYRKAALVRFRESIKNHEQDIIDALTADFKKPAFETVATEISVVIKEINLAIKEIWKWQMPKKVKASLLNFPSSAAVHYEPYGTALIIAPWNYPFQLAVGPMIGAIAAGNTVVLKPSELTPNTANLLEIIITEVFDLAYVHIVQGDKEVAQELLKQRWDYIFFTGSVPVGKIVYKAAAAYLTPVTLELGGKSPCVVDETALIQQTARRIVWGKFVNAGQTCIAPDYILVHSSVKDALLKAIAIEITKAYGADPKISQDFARIINEKNFDRLSEMLENATIYKGGQTDKNDLYIAPTVLTDVSVADKVMQDEIFGPILPVLTYDKNEEIASVINAMEKPLSAYVFSRKRSFKNWFNSTFSYGGGAMNDTLIHFINDKLAFGGVGHSGIGSYHGEKSFYTFSHAKSVVKRGTWLDVPVRYAPYKGKLSLLKKFMNWL</sequence>
<proteinExistence type="inferred from homology"/>
<comment type="caution">
    <text evidence="9">The sequence shown here is derived from an EMBL/GenBank/DDBJ whole genome shotgun (WGS) entry which is preliminary data.</text>
</comment>
<feature type="active site" evidence="5 6">
    <location>
        <position position="209"/>
    </location>
</feature>